<dbReference type="OrthoDB" id="15051at2157"/>
<dbReference type="Proteomes" id="UP000217784">
    <property type="component" value="Unassembled WGS sequence"/>
</dbReference>
<dbReference type="InterPro" id="IPR007064">
    <property type="entry name" value="Nmd3_N"/>
</dbReference>
<keyword evidence="3" id="KW-1185">Reference proteome</keyword>
<protein>
    <submittedName>
        <fullName evidence="2">NMD protein affecting ribosome stability and mRNA decay</fullName>
    </submittedName>
</protein>
<gene>
    <name evidence="2" type="ORF">ASJ80_13270</name>
</gene>
<dbReference type="GO" id="GO:0043023">
    <property type="term" value="F:ribosomal large subunit binding"/>
    <property type="evidence" value="ECO:0007669"/>
    <property type="project" value="InterPro"/>
</dbReference>
<dbReference type="AlphaFoldDB" id="A0A2A2H8U2"/>
<evidence type="ECO:0000313" key="2">
    <source>
        <dbReference type="EMBL" id="PAV05832.1"/>
    </source>
</evidence>
<dbReference type="PANTHER" id="PTHR12746:SF2">
    <property type="entry name" value="60S RIBOSOMAL EXPORT PROTEIN NMD3"/>
    <property type="match status" value="1"/>
</dbReference>
<dbReference type="GO" id="GO:0005737">
    <property type="term" value="C:cytoplasm"/>
    <property type="evidence" value="ECO:0007669"/>
    <property type="project" value="TreeGrafter"/>
</dbReference>
<evidence type="ECO:0000259" key="1">
    <source>
        <dbReference type="Pfam" id="PF04981"/>
    </source>
</evidence>
<dbReference type="Pfam" id="PF04981">
    <property type="entry name" value="NMD3"/>
    <property type="match status" value="1"/>
</dbReference>
<accession>A0A2A2H8U2</accession>
<dbReference type="RefSeq" id="WP_083240827.1">
    <property type="nucleotide sequence ID" value="NZ_LMVM01000001.1"/>
</dbReference>
<comment type="caution">
    <text evidence="2">The sequence shown here is derived from an EMBL/GenBank/DDBJ whole genome shotgun (WGS) entry which is preliminary data.</text>
</comment>
<reference evidence="2 3" key="1">
    <citation type="journal article" date="2017" name="BMC Genomics">
        <title>Genomic analysis of methanogenic archaea reveals a shift towards energy conservation.</title>
        <authorList>
            <person name="Gilmore S.P."/>
            <person name="Henske J.K."/>
            <person name="Sexton J.A."/>
            <person name="Solomon K.V."/>
            <person name="Seppala S."/>
            <person name="Yoo J.I."/>
            <person name="Huyett L.M."/>
            <person name="Pressman A."/>
            <person name="Cogan J.Z."/>
            <person name="Kivenson V."/>
            <person name="Peng X."/>
            <person name="Tan Y."/>
            <person name="Valentine D.L."/>
            <person name="O'Malley M.A."/>
        </authorList>
    </citation>
    <scope>NUCLEOTIDE SEQUENCE [LARGE SCALE GENOMIC DNA]</scope>
    <source>
        <strain evidence="2 3">M.o.H.</strain>
    </source>
</reference>
<evidence type="ECO:0000313" key="3">
    <source>
        <dbReference type="Proteomes" id="UP000217784"/>
    </source>
</evidence>
<dbReference type="InterPro" id="IPR039768">
    <property type="entry name" value="Nmd3"/>
</dbReference>
<dbReference type="EMBL" id="LMVM01000001">
    <property type="protein sequence ID" value="PAV05832.1"/>
    <property type="molecule type" value="Genomic_DNA"/>
</dbReference>
<proteinExistence type="predicted"/>
<sequence length="353" mass="40303">MFCPNCGKTEEKLFDNLCRSCFLEDVVLAEIPDQIEITICAHCESRLEKGKWHDLEISDEEVILNTLNDHITLNKYAQDVEIDLELILERGSTLEFIVHIKGSVLGEIIEQDYKLNVKINRNVCPECSKYMSGYYEAVIQLRVDNRNPDEEEINSIDKLIADSITKISKKNKMAYIAERVVLKEGVDYYIGSQKVAKRLSNILKDHFGGVIKESPRLMGRDKSAGKDLYRTWISFRIPYFRVNDFIKYGNVLGQVTSIEGKRISVHDLVSQSHTSIQWRDYDKIETAAKKEDIKETTVTAKSPNSIQILHPVSYEPLDIDINPEIADVEIGSQVPVIEIEGNVYILGNFIVNE</sequence>
<name>A0A2A2H8U2_METBR</name>
<feature type="domain" description="Nmd3 N-terminal" evidence="1">
    <location>
        <begin position="3"/>
        <end position="237"/>
    </location>
</feature>
<organism evidence="2 3">
    <name type="scientific">Methanobacterium bryantii</name>
    <dbReference type="NCBI Taxonomy" id="2161"/>
    <lineage>
        <taxon>Archaea</taxon>
        <taxon>Methanobacteriati</taxon>
        <taxon>Methanobacteriota</taxon>
        <taxon>Methanomada group</taxon>
        <taxon>Methanobacteria</taxon>
        <taxon>Methanobacteriales</taxon>
        <taxon>Methanobacteriaceae</taxon>
        <taxon>Methanobacterium</taxon>
    </lineage>
</organism>
<dbReference type="PANTHER" id="PTHR12746">
    <property type="entry name" value="NONSENSE-MEDIATED MRNA DECAY PROTEIN 3"/>
    <property type="match status" value="1"/>
</dbReference>